<dbReference type="RefSeq" id="WP_038481890.1">
    <property type="nucleotide sequence ID" value="NZ_AP022843.1"/>
</dbReference>
<dbReference type="Proteomes" id="UP000502259">
    <property type="component" value="Chromosome"/>
</dbReference>
<keyword evidence="4 6" id="KW-1133">Transmembrane helix</keyword>
<sequence>MAFTATDPIKMIFAILLPPLGVFFEVGFKGHFWLNIILTLFGFIPGIIHAFYVILKH</sequence>
<dbReference type="InterPro" id="IPR000612">
    <property type="entry name" value="PMP3"/>
</dbReference>
<evidence type="ECO:0000256" key="4">
    <source>
        <dbReference type="ARBA" id="ARBA00022989"/>
    </source>
</evidence>
<evidence type="ECO:0000256" key="1">
    <source>
        <dbReference type="ARBA" id="ARBA00004370"/>
    </source>
</evidence>
<evidence type="ECO:0000256" key="6">
    <source>
        <dbReference type="SAM" id="Phobius"/>
    </source>
</evidence>
<keyword evidence="5 6" id="KW-0472">Membrane</keyword>
<dbReference type="AlphaFoldDB" id="A0A6F8U287"/>
<feature type="transmembrane region" description="Helical" evidence="6">
    <location>
        <begin position="34"/>
        <end position="55"/>
    </location>
</feature>
<dbReference type="PROSITE" id="PS01309">
    <property type="entry name" value="UPF0057"/>
    <property type="match status" value="1"/>
</dbReference>
<comment type="subcellular location">
    <subcellularLocation>
        <location evidence="1">Membrane</location>
    </subcellularLocation>
</comment>
<keyword evidence="8" id="KW-1185">Reference proteome</keyword>
<dbReference type="GeneID" id="303166717"/>
<dbReference type="EMBL" id="AP022843">
    <property type="protein sequence ID" value="BCB06949.1"/>
    <property type="molecule type" value="Genomic_DNA"/>
</dbReference>
<gene>
    <name evidence="7" type="ORF">HHSLTHF2_08390</name>
</gene>
<dbReference type="PANTHER" id="PTHR21659:SF42">
    <property type="entry name" value="UPF0057 MEMBRANE PROTEIN ZK632.10-RELATED"/>
    <property type="match status" value="1"/>
</dbReference>
<feature type="transmembrane region" description="Helical" evidence="6">
    <location>
        <begin position="12"/>
        <end position="28"/>
    </location>
</feature>
<dbReference type="PANTHER" id="PTHR21659">
    <property type="entry name" value="HYDROPHOBIC PROTEIN RCI2 LOW TEMPERATURE AND SALT RESPONSIVE PROTEIN LTI6 -RELATED"/>
    <property type="match status" value="1"/>
</dbReference>
<reference evidence="7 8" key="1">
    <citation type="submission" date="2020-03" db="EMBL/GenBank/DDBJ databases">
        <title>Complete Genome Sequence of Halomonas hydrothermalis Strain Slthf2, Halophilic Bacterium Isolated from Deep-Sea Hydrothermal-Vent Environments.</title>
        <authorList>
            <person name="Takeyama N."/>
            <person name="Huang M."/>
            <person name="Sato K."/>
            <person name="Galipon J."/>
            <person name="Arakawa K."/>
        </authorList>
    </citation>
    <scope>NUCLEOTIDE SEQUENCE [LARGE SCALE GENOMIC DNA]</scope>
    <source>
        <strain evidence="7 8">Slthf2</strain>
    </source>
</reference>
<keyword evidence="3 6" id="KW-0812">Transmembrane</keyword>
<evidence type="ECO:0000313" key="7">
    <source>
        <dbReference type="EMBL" id="BCB06949.1"/>
    </source>
</evidence>
<organism evidence="7 8">
    <name type="scientific">Halomonas hydrothermalis</name>
    <dbReference type="NCBI Taxonomy" id="115561"/>
    <lineage>
        <taxon>Bacteria</taxon>
        <taxon>Pseudomonadati</taxon>
        <taxon>Pseudomonadota</taxon>
        <taxon>Gammaproteobacteria</taxon>
        <taxon>Oceanospirillales</taxon>
        <taxon>Halomonadaceae</taxon>
        <taxon>Halomonas</taxon>
    </lineage>
</organism>
<comment type="similarity">
    <text evidence="2">Belongs to the UPF0057 (PMP3) family.</text>
</comment>
<dbReference type="Pfam" id="PF01679">
    <property type="entry name" value="Pmp3"/>
    <property type="match status" value="1"/>
</dbReference>
<dbReference type="SMR" id="A0A6F8U287"/>
<proteinExistence type="inferred from homology"/>
<accession>A0A6F8U287</accession>
<name>A0A6F8U287_9GAMM</name>
<evidence type="ECO:0000256" key="3">
    <source>
        <dbReference type="ARBA" id="ARBA00022692"/>
    </source>
</evidence>
<evidence type="ECO:0000313" key="8">
    <source>
        <dbReference type="Proteomes" id="UP000502259"/>
    </source>
</evidence>
<evidence type="ECO:0000256" key="2">
    <source>
        <dbReference type="ARBA" id="ARBA00009530"/>
    </source>
</evidence>
<evidence type="ECO:0000256" key="5">
    <source>
        <dbReference type="ARBA" id="ARBA00023136"/>
    </source>
</evidence>
<protein>
    <submittedName>
        <fullName evidence="7">Proteolipid membrane potential modulator</fullName>
    </submittedName>
</protein>
<dbReference type="GO" id="GO:0016020">
    <property type="term" value="C:membrane"/>
    <property type="evidence" value="ECO:0007669"/>
    <property type="project" value="UniProtKB-SubCell"/>
</dbReference>